<organism evidence="3 4">
    <name type="scientific">Kyrpidia spormannii</name>
    <dbReference type="NCBI Taxonomy" id="2055160"/>
    <lineage>
        <taxon>Bacteria</taxon>
        <taxon>Bacillati</taxon>
        <taxon>Bacillota</taxon>
        <taxon>Bacilli</taxon>
        <taxon>Bacillales</taxon>
        <taxon>Alicyclobacillaceae</taxon>
        <taxon>Kyrpidia</taxon>
    </lineage>
</organism>
<dbReference type="GO" id="GO:0003700">
    <property type="term" value="F:DNA-binding transcription factor activity"/>
    <property type="evidence" value="ECO:0007669"/>
    <property type="project" value="TreeGrafter"/>
</dbReference>
<dbReference type="PANTHER" id="PTHR46797:SF1">
    <property type="entry name" value="METHYLPHOSPHONATE SYNTHASE"/>
    <property type="match status" value="1"/>
</dbReference>
<evidence type="ECO:0000259" key="2">
    <source>
        <dbReference type="PROSITE" id="PS50943"/>
    </source>
</evidence>
<sequence length="70" mass="7830">MAEKPTMGERLRELRRERGMTVRELAEKAGVSQSYIYAVEAGTRGSRLAKLVKIARALEVDLATLIQDEP</sequence>
<dbReference type="RefSeq" id="WP_170086397.1">
    <property type="nucleotide sequence ID" value="NZ_CP047971.1"/>
</dbReference>
<dbReference type="GO" id="GO:0005829">
    <property type="term" value="C:cytosol"/>
    <property type="evidence" value="ECO:0007669"/>
    <property type="project" value="TreeGrafter"/>
</dbReference>
<dbReference type="EMBL" id="LR792683">
    <property type="protein sequence ID" value="CAB3395787.1"/>
    <property type="molecule type" value="Genomic_DNA"/>
</dbReference>
<proteinExistence type="predicted"/>
<evidence type="ECO:0000256" key="1">
    <source>
        <dbReference type="ARBA" id="ARBA00023125"/>
    </source>
</evidence>
<dbReference type="InterPro" id="IPR050807">
    <property type="entry name" value="TransReg_Diox_bact_type"/>
</dbReference>
<dbReference type="InterPro" id="IPR001387">
    <property type="entry name" value="Cro/C1-type_HTH"/>
</dbReference>
<evidence type="ECO:0000313" key="3">
    <source>
        <dbReference type="EMBL" id="CAB3395787.1"/>
    </source>
</evidence>
<name>A0A6F9EH93_9BACL</name>
<dbReference type="PANTHER" id="PTHR46797">
    <property type="entry name" value="HTH-TYPE TRANSCRIPTIONAL REGULATOR"/>
    <property type="match status" value="1"/>
</dbReference>
<feature type="domain" description="HTH cro/C1-type" evidence="2">
    <location>
        <begin position="11"/>
        <end position="65"/>
    </location>
</feature>
<protein>
    <submittedName>
        <fullName evidence="3">XRE family transcriptional regulator</fullName>
    </submittedName>
</protein>
<dbReference type="InterPro" id="IPR010982">
    <property type="entry name" value="Lambda_DNA-bd_dom_sf"/>
</dbReference>
<dbReference type="Pfam" id="PF01381">
    <property type="entry name" value="HTH_3"/>
    <property type="match status" value="1"/>
</dbReference>
<evidence type="ECO:0000313" key="4">
    <source>
        <dbReference type="Proteomes" id="UP000502196"/>
    </source>
</evidence>
<dbReference type="PROSITE" id="PS50943">
    <property type="entry name" value="HTH_CROC1"/>
    <property type="match status" value="1"/>
</dbReference>
<dbReference type="CDD" id="cd00093">
    <property type="entry name" value="HTH_XRE"/>
    <property type="match status" value="1"/>
</dbReference>
<gene>
    <name evidence="3" type="ORF">COOX1_3085</name>
</gene>
<dbReference type="Gene3D" id="1.10.260.40">
    <property type="entry name" value="lambda repressor-like DNA-binding domains"/>
    <property type="match status" value="1"/>
</dbReference>
<accession>A0A6F9EH93</accession>
<reference evidence="3 4" key="1">
    <citation type="submission" date="2020-04" db="EMBL/GenBank/DDBJ databases">
        <authorList>
            <person name="Hogendoorn C."/>
        </authorList>
    </citation>
    <scope>NUCLEOTIDE SEQUENCE [LARGE SCALE GENOMIC DNA]</scope>
    <source>
        <strain evidence="3">COOX1</strain>
    </source>
</reference>
<dbReference type="Proteomes" id="UP000502196">
    <property type="component" value="Chromosome"/>
</dbReference>
<dbReference type="SMART" id="SM00530">
    <property type="entry name" value="HTH_XRE"/>
    <property type="match status" value="1"/>
</dbReference>
<dbReference type="SUPFAM" id="SSF47413">
    <property type="entry name" value="lambda repressor-like DNA-binding domains"/>
    <property type="match status" value="1"/>
</dbReference>
<dbReference type="GO" id="GO:0003677">
    <property type="term" value="F:DNA binding"/>
    <property type="evidence" value="ECO:0007669"/>
    <property type="project" value="UniProtKB-KW"/>
</dbReference>
<dbReference type="AlphaFoldDB" id="A0A6F9EH93"/>
<keyword evidence="1" id="KW-0238">DNA-binding</keyword>